<evidence type="ECO:0000313" key="2">
    <source>
        <dbReference type="Proteomes" id="UP000094313"/>
    </source>
</evidence>
<evidence type="ECO:0000313" key="1">
    <source>
        <dbReference type="EMBL" id="AOM76878.1"/>
    </source>
</evidence>
<organism evidence="1 2">
    <name type="scientific">Pedobacter steynii</name>
    <dbReference type="NCBI Taxonomy" id="430522"/>
    <lineage>
        <taxon>Bacteria</taxon>
        <taxon>Pseudomonadati</taxon>
        <taxon>Bacteroidota</taxon>
        <taxon>Sphingobacteriia</taxon>
        <taxon>Sphingobacteriales</taxon>
        <taxon>Sphingobacteriaceae</taxon>
        <taxon>Pedobacter</taxon>
    </lineage>
</organism>
<accession>A0A1D7QDU4</accession>
<dbReference type="OrthoDB" id="9812080at2"/>
<dbReference type="KEGG" id="psty:BFS30_06665"/>
<sequence length="191" mass="21186">MKSRGILSGIVVLSLFQLCLSSCGEDDLKKAAPISAKDKMILNRDRTLGVEIIYSDSAKVQAKGTAPIMDKITPKSGAIYQEMPAGVKINFLNEQMGNKGSVTSDYAIQKESEKLVIFRRNVIVVNEQLTFNTEELTWDQNKKMFFSPTGVVTKPDGTMVNAINFSATEDFSVFKFEKGFGETYVDKKFGE</sequence>
<dbReference type="EMBL" id="CP017141">
    <property type="protein sequence ID" value="AOM76878.1"/>
    <property type="molecule type" value="Genomic_DNA"/>
</dbReference>
<protein>
    <recommendedName>
        <fullName evidence="3">LPS export ABC transporter periplasmic protein LptC</fullName>
    </recommendedName>
</protein>
<dbReference type="Proteomes" id="UP000094313">
    <property type="component" value="Chromosome"/>
</dbReference>
<proteinExistence type="predicted"/>
<name>A0A1D7QDU4_9SPHI</name>
<evidence type="ECO:0008006" key="3">
    <source>
        <dbReference type="Google" id="ProtNLM"/>
    </source>
</evidence>
<dbReference type="AlphaFoldDB" id="A0A1D7QDU4"/>
<reference evidence="1 2" key="1">
    <citation type="submission" date="2016-08" db="EMBL/GenBank/DDBJ databases">
        <authorList>
            <person name="Seilhamer J.J."/>
        </authorList>
    </citation>
    <scope>NUCLEOTIDE SEQUENCE [LARGE SCALE GENOMIC DNA]</scope>
    <source>
        <strain evidence="1 2">DX4</strain>
    </source>
</reference>
<dbReference type="RefSeq" id="WP_069378571.1">
    <property type="nucleotide sequence ID" value="NZ_CP017141.1"/>
</dbReference>
<gene>
    <name evidence="1" type="ORF">BFS30_06665</name>
</gene>
<keyword evidence="2" id="KW-1185">Reference proteome</keyword>